<proteinExistence type="predicted"/>
<reference evidence="1 2" key="1">
    <citation type="submission" date="2020-08" db="EMBL/GenBank/DDBJ databases">
        <title>Bridging the membrane lipid divide: bacteria of the FCB group superphylum have the potential to synthesize archaeal ether lipids.</title>
        <authorList>
            <person name="Villanueva L."/>
            <person name="Von Meijenfeldt F.A.B."/>
            <person name="Westbye A.B."/>
            <person name="Yadav S."/>
            <person name="Hopmans E.C."/>
            <person name="Dutilh B.E."/>
            <person name="Sinninghe Damste J.S."/>
        </authorList>
    </citation>
    <scope>NUCLEOTIDE SEQUENCE [LARGE SCALE GENOMIC DNA]</scope>
    <source>
        <strain evidence="1">NIOZ-UU17</strain>
    </source>
</reference>
<evidence type="ECO:0000313" key="1">
    <source>
        <dbReference type="EMBL" id="MBC8433958.1"/>
    </source>
</evidence>
<dbReference type="Proteomes" id="UP000605201">
    <property type="component" value="Unassembled WGS sequence"/>
</dbReference>
<accession>A0A8J6TRH5</accession>
<protein>
    <submittedName>
        <fullName evidence="1">Uncharacterized protein</fullName>
    </submittedName>
</protein>
<dbReference type="EMBL" id="JACNIG010000361">
    <property type="protein sequence ID" value="MBC8433958.1"/>
    <property type="molecule type" value="Genomic_DNA"/>
</dbReference>
<organism evidence="1 2">
    <name type="scientific">Candidatus Desulfatibia vada</name>
    <dbReference type="NCBI Taxonomy" id="2841696"/>
    <lineage>
        <taxon>Bacteria</taxon>
        <taxon>Pseudomonadati</taxon>
        <taxon>Thermodesulfobacteriota</taxon>
        <taxon>Desulfobacteria</taxon>
        <taxon>Desulfobacterales</taxon>
        <taxon>Desulfobacterales incertae sedis</taxon>
        <taxon>Candidatus Desulfatibia</taxon>
    </lineage>
</organism>
<evidence type="ECO:0000313" key="2">
    <source>
        <dbReference type="Proteomes" id="UP000605201"/>
    </source>
</evidence>
<dbReference type="AlphaFoldDB" id="A0A8J6TRH5"/>
<name>A0A8J6TRH5_9BACT</name>
<gene>
    <name evidence="1" type="ORF">H8D96_18760</name>
</gene>
<comment type="caution">
    <text evidence="1">The sequence shown here is derived from an EMBL/GenBank/DDBJ whole genome shotgun (WGS) entry which is preliminary data.</text>
</comment>
<sequence>MGRMEHVVTPEFLCQIGHIAVSFAVLEDVIDSFAFALINEPQRVCRAITAELPFKNLRALLVSLFIEKNGRTEDFARLKALLNRAGKAEEERNRVFHSGWGIDEENMQLVYRSRETAKEKHGLRGEGKEYTIGDLKKVGDDMLQLATEFEELREELQTRNLLQDPFEK</sequence>